<dbReference type="AlphaFoldDB" id="A0A9D0ZJ85"/>
<evidence type="ECO:0000256" key="4">
    <source>
        <dbReference type="ARBA" id="ARBA00022679"/>
    </source>
</evidence>
<dbReference type="Pfam" id="PF01467">
    <property type="entry name" value="CTP_transf_like"/>
    <property type="match status" value="1"/>
</dbReference>
<evidence type="ECO:0000256" key="2">
    <source>
        <dbReference type="ARBA" id="ARBA00005019"/>
    </source>
</evidence>
<dbReference type="HAMAP" id="MF_00244">
    <property type="entry name" value="NaMN_adenylyltr"/>
    <property type="match status" value="1"/>
</dbReference>
<comment type="function">
    <text evidence="1 10">Catalyzes the reversible adenylation of nicotinate mononucleotide (NaMN) to nicotinic acid adenine dinucleotide (NaAD).</text>
</comment>
<keyword evidence="5 10" id="KW-0548">Nucleotidyltransferase</keyword>
<proteinExistence type="inferred from homology"/>
<keyword evidence="7 10" id="KW-0067">ATP-binding</keyword>
<feature type="domain" description="Cytidyltransferase-like" evidence="11">
    <location>
        <begin position="12"/>
        <end position="178"/>
    </location>
</feature>
<protein>
    <recommendedName>
        <fullName evidence="10">Probable nicotinate-nucleotide adenylyltransferase</fullName>
        <ecNumber evidence="10">2.7.7.18</ecNumber>
    </recommendedName>
    <alternativeName>
        <fullName evidence="10">Deamido-NAD(+) diphosphorylase</fullName>
    </alternativeName>
    <alternativeName>
        <fullName evidence="10">Deamido-NAD(+) pyrophosphorylase</fullName>
    </alternativeName>
    <alternativeName>
        <fullName evidence="10">Nicotinate mononucleotide adenylyltransferase</fullName>
        <shortName evidence="10">NaMN adenylyltransferase</shortName>
    </alternativeName>
</protein>
<evidence type="ECO:0000256" key="9">
    <source>
        <dbReference type="ARBA" id="ARBA00048721"/>
    </source>
</evidence>
<dbReference type="GO" id="GO:0004515">
    <property type="term" value="F:nicotinate-nucleotide adenylyltransferase activity"/>
    <property type="evidence" value="ECO:0007669"/>
    <property type="project" value="UniProtKB-UniRule"/>
</dbReference>
<dbReference type="Proteomes" id="UP000886787">
    <property type="component" value="Unassembled WGS sequence"/>
</dbReference>
<evidence type="ECO:0000256" key="1">
    <source>
        <dbReference type="ARBA" id="ARBA00002324"/>
    </source>
</evidence>
<dbReference type="GO" id="GO:0009435">
    <property type="term" value="P:NAD+ biosynthetic process"/>
    <property type="evidence" value="ECO:0007669"/>
    <property type="project" value="UniProtKB-UniRule"/>
</dbReference>
<keyword evidence="6 10" id="KW-0547">Nucleotide-binding</keyword>
<sequence>MQCVKALQRVAMLGGSFNPPHLGHIRLARTFITALHLDLVLFIPACIPPHKSSRGMASAEDRYNMCRVLIEKNDRIQVSDMEIRRGGASYTADTLQTLRSTCPNAALYLIVGADMFQTLQNWKDPQRIFSLAQICTVPRNTTDANALREQARHLEKMGARCIVQDIPVMQVSSTQVRDALKNGGDVAALTGRGVAHYIRENGLYKE</sequence>
<evidence type="ECO:0000256" key="10">
    <source>
        <dbReference type="HAMAP-Rule" id="MF_00244"/>
    </source>
</evidence>
<dbReference type="EMBL" id="DVFW01000050">
    <property type="protein sequence ID" value="HIQ81448.1"/>
    <property type="molecule type" value="Genomic_DNA"/>
</dbReference>
<dbReference type="InterPro" id="IPR004821">
    <property type="entry name" value="Cyt_trans-like"/>
</dbReference>
<comment type="catalytic activity">
    <reaction evidence="9 10">
        <text>nicotinate beta-D-ribonucleotide + ATP + H(+) = deamido-NAD(+) + diphosphate</text>
        <dbReference type="Rhea" id="RHEA:22860"/>
        <dbReference type="ChEBI" id="CHEBI:15378"/>
        <dbReference type="ChEBI" id="CHEBI:30616"/>
        <dbReference type="ChEBI" id="CHEBI:33019"/>
        <dbReference type="ChEBI" id="CHEBI:57502"/>
        <dbReference type="ChEBI" id="CHEBI:58437"/>
        <dbReference type="EC" id="2.7.7.18"/>
    </reaction>
</comment>
<keyword evidence="3 10" id="KW-0662">Pyridine nucleotide biosynthesis</keyword>
<evidence type="ECO:0000256" key="3">
    <source>
        <dbReference type="ARBA" id="ARBA00022642"/>
    </source>
</evidence>
<evidence type="ECO:0000256" key="7">
    <source>
        <dbReference type="ARBA" id="ARBA00022840"/>
    </source>
</evidence>
<dbReference type="Gene3D" id="3.40.50.620">
    <property type="entry name" value="HUPs"/>
    <property type="match status" value="1"/>
</dbReference>
<dbReference type="NCBIfam" id="TIGR00482">
    <property type="entry name" value="nicotinate (nicotinamide) nucleotide adenylyltransferase"/>
    <property type="match status" value="1"/>
</dbReference>
<dbReference type="NCBIfam" id="TIGR00125">
    <property type="entry name" value="cyt_tran_rel"/>
    <property type="match status" value="1"/>
</dbReference>
<evidence type="ECO:0000259" key="11">
    <source>
        <dbReference type="Pfam" id="PF01467"/>
    </source>
</evidence>
<dbReference type="CDD" id="cd02165">
    <property type="entry name" value="NMNAT"/>
    <property type="match status" value="1"/>
</dbReference>
<name>A0A9D0ZJ85_9FIRM</name>
<evidence type="ECO:0000313" key="12">
    <source>
        <dbReference type="EMBL" id="HIQ81448.1"/>
    </source>
</evidence>
<dbReference type="PANTHER" id="PTHR39321:SF3">
    <property type="entry name" value="PHOSPHOPANTETHEINE ADENYLYLTRANSFERASE"/>
    <property type="match status" value="1"/>
</dbReference>
<comment type="pathway">
    <text evidence="2 10">Cofactor biosynthesis; NAD(+) biosynthesis; deamido-NAD(+) from nicotinate D-ribonucleotide: step 1/1.</text>
</comment>
<dbReference type="InterPro" id="IPR005248">
    <property type="entry name" value="NadD/NMNAT"/>
</dbReference>
<comment type="similarity">
    <text evidence="10">Belongs to the NadD family.</text>
</comment>
<keyword evidence="4 10" id="KW-0808">Transferase</keyword>
<dbReference type="PANTHER" id="PTHR39321">
    <property type="entry name" value="NICOTINATE-NUCLEOTIDE ADENYLYLTRANSFERASE-RELATED"/>
    <property type="match status" value="1"/>
</dbReference>
<reference evidence="12" key="1">
    <citation type="submission" date="2020-10" db="EMBL/GenBank/DDBJ databases">
        <authorList>
            <person name="Gilroy R."/>
        </authorList>
    </citation>
    <scope>NUCLEOTIDE SEQUENCE</scope>
    <source>
        <strain evidence="12">ChiSjej1B19-3389</strain>
    </source>
</reference>
<accession>A0A9D0ZJ85</accession>
<dbReference type="EC" id="2.7.7.18" evidence="10"/>
<evidence type="ECO:0000313" key="13">
    <source>
        <dbReference type="Proteomes" id="UP000886787"/>
    </source>
</evidence>
<gene>
    <name evidence="10 12" type="primary">nadD</name>
    <name evidence="12" type="ORF">IAD32_09300</name>
</gene>
<evidence type="ECO:0000256" key="5">
    <source>
        <dbReference type="ARBA" id="ARBA00022695"/>
    </source>
</evidence>
<comment type="caution">
    <text evidence="12">The sequence shown here is derived from an EMBL/GenBank/DDBJ whole genome shotgun (WGS) entry which is preliminary data.</text>
</comment>
<evidence type="ECO:0000256" key="6">
    <source>
        <dbReference type="ARBA" id="ARBA00022741"/>
    </source>
</evidence>
<keyword evidence="8 10" id="KW-0520">NAD</keyword>
<evidence type="ECO:0000256" key="8">
    <source>
        <dbReference type="ARBA" id="ARBA00023027"/>
    </source>
</evidence>
<organism evidence="12 13">
    <name type="scientific">Candidatus Scatavimonas merdigallinarum</name>
    <dbReference type="NCBI Taxonomy" id="2840914"/>
    <lineage>
        <taxon>Bacteria</taxon>
        <taxon>Bacillati</taxon>
        <taxon>Bacillota</taxon>
        <taxon>Clostridia</taxon>
        <taxon>Eubacteriales</taxon>
        <taxon>Oscillospiraceae</taxon>
        <taxon>Oscillospiraceae incertae sedis</taxon>
        <taxon>Candidatus Scatavimonas</taxon>
    </lineage>
</organism>
<dbReference type="NCBIfam" id="NF000840">
    <property type="entry name" value="PRK00071.1-3"/>
    <property type="match status" value="1"/>
</dbReference>
<dbReference type="GO" id="GO:0005524">
    <property type="term" value="F:ATP binding"/>
    <property type="evidence" value="ECO:0007669"/>
    <property type="project" value="UniProtKB-KW"/>
</dbReference>
<reference evidence="12" key="2">
    <citation type="journal article" date="2021" name="PeerJ">
        <title>Extensive microbial diversity within the chicken gut microbiome revealed by metagenomics and culture.</title>
        <authorList>
            <person name="Gilroy R."/>
            <person name="Ravi A."/>
            <person name="Getino M."/>
            <person name="Pursley I."/>
            <person name="Horton D.L."/>
            <person name="Alikhan N.F."/>
            <person name="Baker D."/>
            <person name="Gharbi K."/>
            <person name="Hall N."/>
            <person name="Watson M."/>
            <person name="Adriaenssens E.M."/>
            <person name="Foster-Nyarko E."/>
            <person name="Jarju S."/>
            <person name="Secka A."/>
            <person name="Antonio M."/>
            <person name="Oren A."/>
            <person name="Chaudhuri R.R."/>
            <person name="La Ragione R."/>
            <person name="Hildebrand F."/>
            <person name="Pallen M.J."/>
        </authorList>
    </citation>
    <scope>NUCLEOTIDE SEQUENCE</scope>
    <source>
        <strain evidence="12">ChiSjej1B19-3389</strain>
    </source>
</reference>
<dbReference type="InterPro" id="IPR014729">
    <property type="entry name" value="Rossmann-like_a/b/a_fold"/>
</dbReference>
<dbReference type="SUPFAM" id="SSF52374">
    <property type="entry name" value="Nucleotidylyl transferase"/>
    <property type="match status" value="1"/>
</dbReference>